<dbReference type="Pfam" id="PF00126">
    <property type="entry name" value="HTH_1"/>
    <property type="match status" value="1"/>
</dbReference>
<feature type="domain" description="HTH lysR-type" evidence="5">
    <location>
        <begin position="16"/>
        <end position="73"/>
    </location>
</feature>
<dbReference type="PANTHER" id="PTHR30427">
    <property type="entry name" value="TRANSCRIPTIONAL ACTIVATOR PROTEIN LYSR"/>
    <property type="match status" value="1"/>
</dbReference>
<comment type="caution">
    <text evidence="6">The sequence shown here is derived from an EMBL/GenBank/DDBJ whole genome shotgun (WGS) entry which is preliminary data.</text>
</comment>
<dbReference type="Proteomes" id="UP001597371">
    <property type="component" value="Unassembled WGS sequence"/>
</dbReference>
<evidence type="ECO:0000313" key="6">
    <source>
        <dbReference type="EMBL" id="MFD2236860.1"/>
    </source>
</evidence>
<dbReference type="PRINTS" id="PR00039">
    <property type="entry name" value="HTHLYSR"/>
</dbReference>
<proteinExistence type="inferred from homology"/>
<evidence type="ECO:0000256" key="1">
    <source>
        <dbReference type="ARBA" id="ARBA00009437"/>
    </source>
</evidence>
<evidence type="ECO:0000256" key="4">
    <source>
        <dbReference type="ARBA" id="ARBA00023163"/>
    </source>
</evidence>
<dbReference type="EMBL" id="JBHUIJ010000005">
    <property type="protein sequence ID" value="MFD2236860.1"/>
    <property type="molecule type" value="Genomic_DNA"/>
</dbReference>
<reference evidence="7" key="1">
    <citation type="journal article" date="2019" name="Int. J. Syst. Evol. Microbiol.">
        <title>The Global Catalogue of Microorganisms (GCM) 10K type strain sequencing project: providing services to taxonomists for standard genome sequencing and annotation.</title>
        <authorList>
            <consortium name="The Broad Institute Genomics Platform"/>
            <consortium name="The Broad Institute Genome Sequencing Center for Infectious Disease"/>
            <person name="Wu L."/>
            <person name="Ma J."/>
        </authorList>
    </citation>
    <scope>NUCLEOTIDE SEQUENCE [LARGE SCALE GENOMIC DNA]</scope>
    <source>
        <strain evidence="7">ZS-35-S2</strain>
    </source>
</reference>
<name>A0ABW5CL67_9HYPH</name>
<accession>A0ABW5CL67</accession>
<dbReference type="PROSITE" id="PS50931">
    <property type="entry name" value="HTH_LYSR"/>
    <property type="match status" value="1"/>
</dbReference>
<evidence type="ECO:0000256" key="3">
    <source>
        <dbReference type="ARBA" id="ARBA00023125"/>
    </source>
</evidence>
<protein>
    <submittedName>
        <fullName evidence="6">LysR family transcriptional regulator</fullName>
    </submittedName>
</protein>
<dbReference type="SUPFAM" id="SSF53850">
    <property type="entry name" value="Periplasmic binding protein-like II"/>
    <property type="match status" value="1"/>
</dbReference>
<comment type="similarity">
    <text evidence="1">Belongs to the LysR transcriptional regulatory family.</text>
</comment>
<evidence type="ECO:0000259" key="5">
    <source>
        <dbReference type="PROSITE" id="PS50931"/>
    </source>
</evidence>
<dbReference type="Gene3D" id="1.10.10.10">
    <property type="entry name" value="Winged helix-like DNA-binding domain superfamily/Winged helix DNA-binding domain"/>
    <property type="match status" value="1"/>
</dbReference>
<dbReference type="PANTHER" id="PTHR30427:SF1">
    <property type="entry name" value="TRANSCRIPTIONAL ACTIVATOR PROTEIN LYSR"/>
    <property type="match status" value="1"/>
</dbReference>
<organism evidence="6 7">
    <name type="scientific">Aureimonas populi</name>
    <dbReference type="NCBI Taxonomy" id="1701758"/>
    <lineage>
        <taxon>Bacteria</taxon>
        <taxon>Pseudomonadati</taxon>
        <taxon>Pseudomonadota</taxon>
        <taxon>Alphaproteobacteria</taxon>
        <taxon>Hyphomicrobiales</taxon>
        <taxon>Aurantimonadaceae</taxon>
        <taxon>Aureimonas</taxon>
    </lineage>
</organism>
<keyword evidence="4" id="KW-0804">Transcription</keyword>
<gene>
    <name evidence="6" type="ORF">ACFSKQ_05200</name>
</gene>
<dbReference type="InterPro" id="IPR000847">
    <property type="entry name" value="LysR_HTH_N"/>
</dbReference>
<keyword evidence="2" id="KW-0805">Transcription regulation</keyword>
<dbReference type="Pfam" id="PF03466">
    <property type="entry name" value="LysR_substrate"/>
    <property type="match status" value="1"/>
</dbReference>
<dbReference type="InterPro" id="IPR005119">
    <property type="entry name" value="LysR_subst-bd"/>
</dbReference>
<sequence>MNEDGTSPGDGQEEQIPLRLLSIFNALMSGATTKEAAERLKMSQPAVSNGLRQLETRLGVNLFERLHRRLEPTEEAFQLFAEIQPVFSILRGFGMRARAMRLGISGRLRVLSTPPLGHTIAARALGSLLEDRPEVTVSYDVRRLEHVVEAVQNGSVDLGIGLGFDAHPALNVEVVARVEMVCLVPHGHRLAGREAIDAADLSGEDLIGLEAESRLGSAVRAVFDRRASVYAPRVEVRYCSTAAVLSAAVGAVTVVDPFTASMRAPTQDVCAFTPRCQVPVSILFRRGVPRPRLVQAYVAQLRAALRGFEAGGGETVAFAPIAAKRDGA</sequence>
<dbReference type="InterPro" id="IPR036390">
    <property type="entry name" value="WH_DNA-bd_sf"/>
</dbReference>
<evidence type="ECO:0000256" key="2">
    <source>
        <dbReference type="ARBA" id="ARBA00023015"/>
    </source>
</evidence>
<dbReference type="InterPro" id="IPR036388">
    <property type="entry name" value="WH-like_DNA-bd_sf"/>
</dbReference>
<evidence type="ECO:0000313" key="7">
    <source>
        <dbReference type="Proteomes" id="UP001597371"/>
    </source>
</evidence>
<keyword evidence="3" id="KW-0238">DNA-binding</keyword>
<keyword evidence="7" id="KW-1185">Reference proteome</keyword>
<dbReference type="SUPFAM" id="SSF46785">
    <property type="entry name" value="Winged helix' DNA-binding domain"/>
    <property type="match status" value="1"/>
</dbReference>
<dbReference type="RefSeq" id="WP_209739687.1">
    <property type="nucleotide sequence ID" value="NZ_CP072611.1"/>
</dbReference>
<dbReference type="Gene3D" id="3.40.190.290">
    <property type="match status" value="1"/>
</dbReference>